<proteinExistence type="predicted"/>
<sequence>MGLRANNSSDADVDADSLRKYSTDSNPNSLSGLKDADGGVHQLETPESSVHQASMTSLSWTNFLVTDSLANSIVKGDASEDAVISSSPFSDPMTVSTAFGVVILSVVAAAIIWRVKPE</sequence>
<keyword evidence="4" id="KW-1185">Reference proteome</keyword>
<evidence type="ECO:0000313" key="3">
    <source>
        <dbReference type="EMBL" id="KIM73121.1"/>
    </source>
</evidence>
<feature type="region of interest" description="Disordered" evidence="1">
    <location>
        <begin position="1"/>
        <end position="51"/>
    </location>
</feature>
<dbReference type="Proteomes" id="UP000054166">
    <property type="component" value="Unassembled WGS sequence"/>
</dbReference>
<reference evidence="4" key="2">
    <citation type="submission" date="2015-01" db="EMBL/GenBank/DDBJ databases">
        <title>Evolutionary Origins and Diversification of the Mycorrhizal Mutualists.</title>
        <authorList>
            <consortium name="DOE Joint Genome Institute"/>
            <consortium name="Mycorrhizal Genomics Consortium"/>
            <person name="Kohler A."/>
            <person name="Kuo A."/>
            <person name="Nagy L.G."/>
            <person name="Floudas D."/>
            <person name="Copeland A."/>
            <person name="Barry K.W."/>
            <person name="Cichocki N."/>
            <person name="Veneault-Fourrey C."/>
            <person name="LaButti K."/>
            <person name="Lindquist E.A."/>
            <person name="Lipzen A."/>
            <person name="Lundell T."/>
            <person name="Morin E."/>
            <person name="Murat C."/>
            <person name="Riley R."/>
            <person name="Ohm R."/>
            <person name="Sun H."/>
            <person name="Tunlid A."/>
            <person name="Henrissat B."/>
            <person name="Grigoriev I.V."/>
            <person name="Hibbett D.S."/>
            <person name="Martin F."/>
        </authorList>
    </citation>
    <scope>NUCLEOTIDE SEQUENCE [LARGE SCALE GENOMIC DNA]</scope>
    <source>
        <strain evidence="4">F 1598</strain>
    </source>
</reference>
<name>A0A0C3EZJ9_PILCF</name>
<evidence type="ECO:0000256" key="1">
    <source>
        <dbReference type="SAM" id="MobiDB-lite"/>
    </source>
</evidence>
<keyword evidence="2" id="KW-0472">Membrane</keyword>
<protein>
    <submittedName>
        <fullName evidence="3">Uncharacterized protein</fullName>
    </submittedName>
</protein>
<feature type="compositionally biased region" description="Low complexity" evidence="1">
    <location>
        <begin position="1"/>
        <end position="10"/>
    </location>
</feature>
<dbReference type="EMBL" id="KN833092">
    <property type="protein sequence ID" value="KIM73121.1"/>
    <property type="molecule type" value="Genomic_DNA"/>
</dbReference>
<feature type="transmembrane region" description="Helical" evidence="2">
    <location>
        <begin position="93"/>
        <end position="113"/>
    </location>
</feature>
<organism evidence="3 4">
    <name type="scientific">Piloderma croceum (strain F 1598)</name>
    <dbReference type="NCBI Taxonomy" id="765440"/>
    <lineage>
        <taxon>Eukaryota</taxon>
        <taxon>Fungi</taxon>
        <taxon>Dikarya</taxon>
        <taxon>Basidiomycota</taxon>
        <taxon>Agaricomycotina</taxon>
        <taxon>Agaricomycetes</taxon>
        <taxon>Agaricomycetidae</taxon>
        <taxon>Atheliales</taxon>
        <taxon>Atheliaceae</taxon>
        <taxon>Piloderma</taxon>
    </lineage>
</organism>
<dbReference type="AlphaFoldDB" id="A0A0C3EZJ9"/>
<evidence type="ECO:0000256" key="2">
    <source>
        <dbReference type="SAM" id="Phobius"/>
    </source>
</evidence>
<reference evidence="3 4" key="1">
    <citation type="submission" date="2014-04" db="EMBL/GenBank/DDBJ databases">
        <authorList>
            <consortium name="DOE Joint Genome Institute"/>
            <person name="Kuo A."/>
            <person name="Tarkka M."/>
            <person name="Buscot F."/>
            <person name="Kohler A."/>
            <person name="Nagy L.G."/>
            <person name="Floudas D."/>
            <person name="Copeland A."/>
            <person name="Barry K.W."/>
            <person name="Cichocki N."/>
            <person name="Veneault-Fourrey C."/>
            <person name="LaButti K."/>
            <person name="Lindquist E.A."/>
            <person name="Lipzen A."/>
            <person name="Lundell T."/>
            <person name="Morin E."/>
            <person name="Murat C."/>
            <person name="Sun H."/>
            <person name="Tunlid A."/>
            <person name="Henrissat B."/>
            <person name="Grigoriev I.V."/>
            <person name="Hibbett D.S."/>
            <person name="Martin F."/>
            <person name="Nordberg H.P."/>
            <person name="Cantor M.N."/>
            <person name="Hua S.X."/>
        </authorList>
    </citation>
    <scope>NUCLEOTIDE SEQUENCE [LARGE SCALE GENOMIC DNA]</scope>
    <source>
        <strain evidence="3 4">F 1598</strain>
    </source>
</reference>
<keyword evidence="2" id="KW-0812">Transmembrane</keyword>
<keyword evidence="2" id="KW-1133">Transmembrane helix</keyword>
<accession>A0A0C3EZJ9</accession>
<dbReference type="InParanoid" id="A0A0C3EZJ9"/>
<evidence type="ECO:0000313" key="4">
    <source>
        <dbReference type="Proteomes" id="UP000054166"/>
    </source>
</evidence>
<gene>
    <name evidence="3" type="ORF">PILCRDRAFT_15508</name>
</gene>
<dbReference type="HOGENOM" id="CLU_2074061_0_0_1"/>